<keyword evidence="1" id="KW-0812">Transmembrane</keyword>
<proteinExistence type="predicted"/>
<dbReference type="RefSeq" id="WP_143783557.1">
    <property type="nucleotide sequence ID" value="NZ_CP041616.1"/>
</dbReference>
<organism evidence="3 4">
    <name type="scientific">Ornithinimicrobium ciconiae</name>
    <dbReference type="NCBI Taxonomy" id="2594265"/>
    <lineage>
        <taxon>Bacteria</taxon>
        <taxon>Bacillati</taxon>
        <taxon>Actinomycetota</taxon>
        <taxon>Actinomycetes</taxon>
        <taxon>Micrococcales</taxon>
        <taxon>Ornithinimicrobiaceae</taxon>
        <taxon>Ornithinimicrobium</taxon>
    </lineage>
</organism>
<dbReference type="AlphaFoldDB" id="A0A516GBZ0"/>
<sequence>MSTRDPYAVFRPRRGALVARASALAVLVSFAVLVVLAPGHGWNPADRVLVVLLAILLAAGLWRFGMVRAVPTTAGLRVVNLVHSRDVEWAEIVRVTFAGGTPWAVLELSDTEELAVMGIQRADGEFGRAEASRLAALVTHHSR</sequence>
<dbReference type="Proteomes" id="UP000315395">
    <property type="component" value="Chromosome"/>
</dbReference>
<accession>A0A516GBZ0</accession>
<gene>
    <name evidence="3" type="ORF">FNH13_11540</name>
</gene>
<evidence type="ECO:0000256" key="1">
    <source>
        <dbReference type="SAM" id="Phobius"/>
    </source>
</evidence>
<name>A0A516GBZ0_9MICO</name>
<feature type="transmembrane region" description="Helical" evidence="1">
    <location>
        <begin position="21"/>
        <end position="42"/>
    </location>
</feature>
<dbReference type="KEGG" id="orz:FNH13_11540"/>
<evidence type="ECO:0000313" key="3">
    <source>
        <dbReference type="EMBL" id="QDO88880.1"/>
    </source>
</evidence>
<reference evidence="3 4" key="1">
    <citation type="submission" date="2019-07" db="EMBL/GenBank/DDBJ databases">
        <title>complete genome sequencing of Ornithinimicrobium sp. H23M54.</title>
        <authorList>
            <person name="Bae J.-W."/>
            <person name="Lee S.-Y."/>
        </authorList>
    </citation>
    <scope>NUCLEOTIDE SEQUENCE [LARGE SCALE GENOMIC DNA]</scope>
    <source>
        <strain evidence="3 4">H23M54</strain>
    </source>
</reference>
<keyword evidence="1" id="KW-1133">Transmembrane helix</keyword>
<dbReference type="InterPro" id="IPR019692">
    <property type="entry name" value="CFP-6_PH"/>
</dbReference>
<keyword evidence="4" id="KW-1185">Reference proteome</keyword>
<feature type="domain" description="Low molecular weight protein antigen 6 PH" evidence="2">
    <location>
        <begin position="72"/>
        <end position="133"/>
    </location>
</feature>
<evidence type="ECO:0000313" key="4">
    <source>
        <dbReference type="Proteomes" id="UP000315395"/>
    </source>
</evidence>
<protein>
    <submittedName>
        <fullName evidence="3">PH domain-containing protein</fullName>
    </submittedName>
</protein>
<dbReference type="Pfam" id="PF10756">
    <property type="entry name" value="bPH_6"/>
    <property type="match status" value="1"/>
</dbReference>
<keyword evidence="1" id="KW-0472">Membrane</keyword>
<feature type="transmembrane region" description="Helical" evidence="1">
    <location>
        <begin position="48"/>
        <end position="67"/>
    </location>
</feature>
<evidence type="ECO:0000259" key="2">
    <source>
        <dbReference type="Pfam" id="PF10756"/>
    </source>
</evidence>
<dbReference type="EMBL" id="CP041616">
    <property type="protein sequence ID" value="QDO88880.1"/>
    <property type="molecule type" value="Genomic_DNA"/>
</dbReference>
<dbReference type="OrthoDB" id="3824918at2"/>